<keyword evidence="3" id="KW-1185">Reference proteome</keyword>
<proteinExistence type="predicted"/>
<keyword evidence="1" id="KW-1133">Transmembrane helix</keyword>
<name>A0A1Y2CD91_9FUNG</name>
<gene>
    <name evidence="2" type="ORF">BCR33DRAFT_211912</name>
</gene>
<organism evidence="2 3">
    <name type="scientific">Rhizoclosmatium globosum</name>
    <dbReference type="NCBI Taxonomy" id="329046"/>
    <lineage>
        <taxon>Eukaryota</taxon>
        <taxon>Fungi</taxon>
        <taxon>Fungi incertae sedis</taxon>
        <taxon>Chytridiomycota</taxon>
        <taxon>Chytridiomycota incertae sedis</taxon>
        <taxon>Chytridiomycetes</taxon>
        <taxon>Chytridiales</taxon>
        <taxon>Chytriomycetaceae</taxon>
        <taxon>Rhizoclosmatium</taxon>
    </lineage>
</organism>
<feature type="transmembrane region" description="Helical" evidence="1">
    <location>
        <begin position="101"/>
        <end position="128"/>
    </location>
</feature>
<comment type="caution">
    <text evidence="2">The sequence shown here is derived from an EMBL/GenBank/DDBJ whole genome shotgun (WGS) entry which is preliminary data.</text>
</comment>
<reference evidence="2 3" key="1">
    <citation type="submission" date="2016-07" db="EMBL/GenBank/DDBJ databases">
        <title>Pervasive Adenine N6-methylation of Active Genes in Fungi.</title>
        <authorList>
            <consortium name="DOE Joint Genome Institute"/>
            <person name="Mondo S.J."/>
            <person name="Dannebaum R.O."/>
            <person name="Kuo R.C."/>
            <person name="Labutti K."/>
            <person name="Haridas S."/>
            <person name="Kuo A."/>
            <person name="Salamov A."/>
            <person name="Ahrendt S.R."/>
            <person name="Lipzen A."/>
            <person name="Sullivan W."/>
            <person name="Andreopoulos W.B."/>
            <person name="Clum A."/>
            <person name="Lindquist E."/>
            <person name="Daum C."/>
            <person name="Ramamoorthy G.K."/>
            <person name="Gryganskyi A."/>
            <person name="Culley D."/>
            <person name="Magnuson J.K."/>
            <person name="James T.Y."/>
            <person name="O'Malley M.A."/>
            <person name="Stajich J.E."/>
            <person name="Spatafora J.W."/>
            <person name="Visel A."/>
            <person name="Grigoriev I.V."/>
        </authorList>
    </citation>
    <scope>NUCLEOTIDE SEQUENCE [LARGE SCALE GENOMIC DNA]</scope>
    <source>
        <strain evidence="2 3">JEL800</strain>
    </source>
</reference>
<evidence type="ECO:0000313" key="2">
    <source>
        <dbReference type="EMBL" id="ORY44896.1"/>
    </source>
</evidence>
<keyword evidence="1" id="KW-0812">Transmembrane</keyword>
<evidence type="ECO:0000313" key="3">
    <source>
        <dbReference type="Proteomes" id="UP000193642"/>
    </source>
</evidence>
<protein>
    <submittedName>
        <fullName evidence="2">Uncharacterized protein</fullName>
    </submittedName>
</protein>
<sequence length="212" mass="24087">MGGGLYCTCPLSWHRRVLSRLCALCSQYQAAFERQSLVNRQHQPRQLSFNVGNPIWVQFVIFIVPTLFFVFHIAAFAISSKQNWLLIPFSTPNTSDNLPNTLFLIGMLYFPLAAISTISIYAFSYYYAMESFDKTQVELQSISQISAPTNTTASLLPSKPSFRRAVSCGVRSCRLASLSFIFQLFFVCFGESLERGRRFKHIRKKICGCIFG</sequence>
<evidence type="ECO:0000256" key="1">
    <source>
        <dbReference type="SAM" id="Phobius"/>
    </source>
</evidence>
<accession>A0A1Y2CD91</accession>
<feature type="transmembrane region" description="Helical" evidence="1">
    <location>
        <begin position="55"/>
        <end position="80"/>
    </location>
</feature>
<dbReference type="Proteomes" id="UP000193642">
    <property type="component" value="Unassembled WGS sequence"/>
</dbReference>
<dbReference type="AlphaFoldDB" id="A0A1Y2CD91"/>
<keyword evidence="1" id="KW-0472">Membrane</keyword>
<dbReference type="EMBL" id="MCGO01000021">
    <property type="protein sequence ID" value="ORY44896.1"/>
    <property type="molecule type" value="Genomic_DNA"/>
</dbReference>